<dbReference type="Proteomes" id="UP000229498">
    <property type="component" value="Unassembled WGS sequence"/>
</dbReference>
<dbReference type="GO" id="GO:0042026">
    <property type="term" value="P:protein refolding"/>
    <property type="evidence" value="ECO:0007669"/>
    <property type="project" value="UniProtKB-ARBA"/>
</dbReference>
<dbReference type="AlphaFoldDB" id="A0A2M9FXZ4"/>
<dbReference type="PROSITE" id="PS50059">
    <property type="entry name" value="FKBP_PPIASE"/>
    <property type="match status" value="1"/>
</dbReference>
<dbReference type="EC" id="5.2.1.8" evidence="10"/>
<comment type="caution">
    <text evidence="12">The sequence shown here is derived from an EMBL/GenBank/DDBJ whole genome shotgun (WGS) entry which is preliminary data.</text>
</comment>
<feature type="domain" description="PPIase FKBP-type" evidence="11">
    <location>
        <begin position="7"/>
        <end position="101"/>
    </location>
</feature>
<evidence type="ECO:0000313" key="13">
    <source>
        <dbReference type="Proteomes" id="UP000229498"/>
    </source>
</evidence>
<dbReference type="InterPro" id="IPR046357">
    <property type="entry name" value="PPIase_dom_sf"/>
</dbReference>
<dbReference type="OrthoDB" id="9808891at2"/>
<sequence length="143" mass="15514">MAEVKTGDTVRVHYEGSLEDGRKFDSSLDREPIELTVGSGQVISGFENAVVGMEEGDSRTVTVPPEEGYGPHDPNLLHKVDREQVPDEIDLQVGAQLQATDRQGQVIALTVADFDDSTVTLDANHPLAGQDLTFDVKVVEIVK</sequence>
<accession>A0A2M9FXZ4</accession>
<dbReference type="SUPFAM" id="SSF54534">
    <property type="entry name" value="FKBP-like"/>
    <property type="match status" value="1"/>
</dbReference>
<proteinExistence type="inferred from homology"/>
<gene>
    <name evidence="12" type="ORF">CVT23_18385</name>
</gene>
<keyword evidence="4" id="KW-0963">Cytoplasm</keyword>
<evidence type="ECO:0000313" key="12">
    <source>
        <dbReference type="EMBL" id="PJK28336.1"/>
    </source>
</evidence>
<evidence type="ECO:0000256" key="5">
    <source>
        <dbReference type="ARBA" id="ARBA00023110"/>
    </source>
</evidence>
<evidence type="ECO:0000256" key="2">
    <source>
        <dbReference type="ARBA" id="ARBA00004496"/>
    </source>
</evidence>
<evidence type="ECO:0000256" key="7">
    <source>
        <dbReference type="ARBA" id="ARBA00023235"/>
    </source>
</evidence>
<dbReference type="Pfam" id="PF00254">
    <property type="entry name" value="FKBP_C"/>
    <property type="match status" value="1"/>
</dbReference>
<evidence type="ECO:0000259" key="11">
    <source>
        <dbReference type="PROSITE" id="PS50059"/>
    </source>
</evidence>
<name>A0A2M9FXZ4_9PROT</name>
<reference evidence="12 13" key="1">
    <citation type="submission" date="2017-11" db="EMBL/GenBank/DDBJ databases">
        <title>Draft genome sequence of Rhizobiales bacterium SY3-13.</title>
        <authorList>
            <person name="Sun C."/>
        </authorList>
    </citation>
    <scope>NUCLEOTIDE SEQUENCE [LARGE SCALE GENOMIC DNA]</scope>
    <source>
        <strain evidence="12 13">SY3-13</strain>
    </source>
</reference>
<organism evidence="12 13">
    <name type="scientific">Minwuia thermotolerans</name>
    <dbReference type="NCBI Taxonomy" id="2056226"/>
    <lineage>
        <taxon>Bacteria</taxon>
        <taxon>Pseudomonadati</taxon>
        <taxon>Pseudomonadota</taxon>
        <taxon>Alphaproteobacteria</taxon>
        <taxon>Minwuiales</taxon>
        <taxon>Minwuiaceae</taxon>
        <taxon>Minwuia</taxon>
    </lineage>
</organism>
<dbReference type="EMBL" id="PHIG01000047">
    <property type="protein sequence ID" value="PJK28336.1"/>
    <property type="molecule type" value="Genomic_DNA"/>
</dbReference>
<dbReference type="GO" id="GO:0003755">
    <property type="term" value="F:peptidyl-prolyl cis-trans isomerase activity"/>
    <property type="evidence" value="ECO:0007669"/>
    <property type="project" value="UniProtKB-UniRule"/>
</dbReference>
<evidence type="ECO:0000256" key="6">
    <source>
        <dbReference type="ARBA" id="ARBA00023186"/>
    </source>
</evidence>
<comment type="catalytic activity">
    <reaction evidence="1 9 10">
        <text>[protein]-peptidylproline (omega=180) = [protein]-peptidylproline (omega=0)</text>
        <dbReference type="Rhea" id="RHEA:16237"/>
        <dbReference type="Rhea" id="RHEA-COMP:10747"/>
        <dbReference type="Rhea" id="RHEA-COMP:10748"/>
        <dbReference type="ChEBI" id="CHEBI:83833"/>
        <dbReference type="ChEBI" id="CHEBI:83834"/>
        <dbReference type="EC" id="5.2.1.8"/>
    </reaction>
</comment>
<keyword evidence="5 9" id="KW-0697">Rotamase</keyword>
<keyword evidence="13" id="KW-1185">Reference proteome</keyword>
<evidence type="ECO:0000256" key="9">
    <source>
        <dbReference type="PROSITE-ProRule" id="PRU00277"/>
    </source>
</evidence>
<evidence type="ECO:0000256" key="10">
    <source>
        <dbReference type="RuleBase" id="RU003915"/>
    </source>
</evidence>
<evidence type="ECO:0000256" key="8">
    <source>
        <dbReference type="ARBA" id="ARBA00037071"/>
    </source>
</evidence>
<protein>
    <recommendedName>
        <fullName evidence="10">Peptidyl-prolyl cis-trans isomerase</fullName>
        <ecNumber evidence="10">5.2.1.8</ecNumber>
    </recommendedName>
</protein>
<comment type="similarity">
    <text evidence="3 10">Belongs to the FKBP-type PPIase family.</text>
</comment>
<evidence type="ECO:0000256" key="3">
    <source>
        <dbReference type="ARBA" id="ARBA00006577"/>
    </source>
</evidence>
<evidence type="ECO:0000256" key="1">
    <source>
        <dbReference type="ARBA" id="ARBA00000971"/>
    </source>
</evidence>
<dbReference type="PANTHER" id="PTHR47861">
    <property type="entry name" value="FKBP-TYPE PEPTIDYL-PROLYL CIS-TRANS ISOMERASE SLYD"/>
    <property type="match status" value="1"/>
</dbReference>
<dbReference type="InterPro" id="IPR001179">
    <property type="entry name" value="PPIase_FKBP_dom"/>
</dbReference>
<dbReference type="GO" id="GO:0005737">
    <property type="term" value="C:cytoplasm"/>
    <property type="evidence" value="ECO:0007669"/>
    <property type="project" value="UniProtKB-SubCell"/>
</dbReference>
<dbReference type="Gene3D" id="3.10.50.40">
    <property type="match status" value="1"/>
</dbReference>
<comment type="subcellular location">
    <subcellularLocation>
        <location evidence="2">Cytoplasm</location>
    </subcellularLocation>
</comment>
<evidence type="ECO:0000256" key="4">
    <source>
        <dbReference type="ARBA" id="ARBA00022490"/>
    </source>
</evidence>
<keyword evidence="6" id="KW-0143">Chaperone</keyword>
<comment type="function">
    <text evidence="8">Also involved in hydrogenase metallocenter assembly, probably by participating in the nickel insertion step. This function in hydrogenase biosynthesis requires chaperone activity and the presence of the metal-binding domain, but not PPIase activity.</text>
</comment>
<dbReference type="RefSeq" id="WP_109794783.1">
    <property type="nucleotide sequence ID" value="NZ_PHIG01000047.1"/>
</dbReference>
<keyword evidence="7 9" id="KW-0413">Isomerase</keyword>
<dbReference type="PANTHER" id="PTHR47861:SF3">
    <property type="entry name" value="FKBP-TYPE PEPTIDYL-PROLYL CIS-TRANS ISOMERASE SLYD"/>
    <property type="match status" value="1"/>
</dbReference>